<dbReference type="SUPFAM" id="SSF50044">
    <property type="entry name" value="SH3-domain"/>
    <property type="match status" value="1"/>
</dbReference>
<dbReference type="EMBL" id="ADBV01019269">
    <property type="protein sequence ID" value="EJW71190.1"/>
    <property type="molecule type" value="Genomic_DNA"/>
</dbReference>
<dbReference type="PROSITE" id="PS50002">
    <property type="entry name" value="SH3"/>
    <property type="match status" value="1"/>
</dbReference>
<feature type="domain" description="SH3" evidence="8">
    <location>
        <begin position="1"/>
        <end position="69"/>
    </location>
</feature>
<gene>
    <name evidence="9" type="ORF">WUBG_17903</name>
</gene>
<dbReference type="InterPro" id="IPR036770">
    <property type="entry name" value="Ankyrin_rpt-contain_sf"/>
</dbReference>
<keyword evidence="2 7" id="KW-0728">SH3 domain</keyword>
<dbReference type="SMART" id="SM00326">
    <property type="entry name" value="SH3"/>
    <property type="match status" value="1"/>
</dbReference>
<evidence type="ECO:0000256" key="6">
    <source>
        <dbReference type="ARBA" id="ARBA00023242"/>
    </source>
</evidence>
<evidence type="ECO:0000256" key="2">
    <source>
        <dbReference type="ARBA" id="ARBA00022443"/>
    </source>
</evidence>
<dbReference type="GO" id="GO:0006915">
    <property type="term" value="P:apoptotic process"/>
    <property type="evidence" value="ECO:0007669"/>
    <property type="project" value="UniProtKB-KW"/>
</dbReference>
<accession>J9AB52</accession>
<keyword evidence="5" id="KW-0040">ANK repeat</keyword>
<evidence type="ECO:0000313" key="9">
    <source>
        <dbReference type="EMBL" id="EJW71190.1"/>
    </source>
</evidence>
<protein>
    <recommendedName>
        <fullName evidence="8">SH3 domain-containing protein</fullName>
    </recommendedName>
</protein>
<dbReference type="GO" id="GO:0005634">
    <property type="term" value="C:nucleus"/>
    <property type="evidence" value="ECO:0007669"/>
    <property type="project" value="UniProtKB-SubCell"/>
</dbReference>
<evidence type="ECO:0000256" key="3">
    <source>
        <dbReference type="ARBA" id="ARBA00022703"/>
    </source>
</evidence>
<dbReference type="Proteomes" id="UP000004810">
    <property type="component" value="Unassembled WGS sequence"/>
</dbReference>
<organism evidence="9 10">
    <name type="scientific">Wuchereria bancrofti</name>
    <dbReference type="NCBI Taxonomy" id="6293"/>
    <lineage>
        <taxon>Eukaryota</taxon>
        <taxon>Metazoa</taxon>
        <taxon>Ecdysozoa</taxon>
        <taxon>Nematoda</taxon>
        <taxon>Chromadorea</taxon>
        <taxon>Rhabditida</taxon>
        <taxon>Spirurina</taxon>
        <taxon>Spiruromorpha</taxon>
        <taxon>Filarioidea</taxon>
        <taxon>Onchocercidae</taxon>
        <taxon>Wuchereria</taxon>
    </lineage>
</organism>
<keyword evidence="3" id="KW-0053">Apoptosis</keyword>
<comment type="caution">
    <text evidence="9">The sequence shown here is derived from an EMBL/GenBank/DDBJ whole genome shotgun (WGS) entry which is preliminary data.</text>
</comment>
<sequence>MYAAYDYDKMQEDELTFSIGTCLRVLEKGTNEQAWWLCEITTTTENCNDGNEILERGLVPRNYLSLYPSLSKRNANFKMFDLSQLPKIHDSKKDNMNVKEWQKSNSMIEKITEKMMTKQLLSKHYQLLFHKLILCKFSMRYCHI</sequence>
<dbReference type="Pfam" id="PF00018">
    <property type="entry name" value="SH3_1"/>
    <property type="match status" value="1"/>
</dbReference>
<evidence type="ECO:0000313" key="10">
    <source>
        <dbReference type="Proteomes" id="UP000004810"/>
    </source>
</evidence>
<evidence type="ECO:0000256" key="5">
    <source>
        <dbReference type="ARBA" id="ARBA00023043"/>
    </source>
</evidence>
<dbReference type="AlphaFoldDB" id="J9AB52"/>
<dbReference type="GO" id="GO:0002039">
    <property type="term" value="F:p53 binding"/>
    <property type="evidence" value="ECO:0007669"/>
    <property type="project" value="InterPro"/>
</dbReference>
<keyword evidence="6" id="KW-0539">Nucleus</keyword>
<dbReference type="Gene3D" id="1.25.40.20">
    <property type="entry name" value="Ankyrin repeat-containing domain"/>
    <property type="match status" value="1"/>
</dbReference>
<dbReference type="PANTHER" id="PTHR24131">
    <property type="entry name" value="APOPTOSIS-STIMULATING OF P53 PROTEIN"/>
    <property type="match status" value="1"/>
</dbReference>
<evidence type="ECO:0000256" key="1">
    <source>
        <dbReference type="ARBA" id="ARBA00004123"/>
    </source>
</evidence>
<evidence type="ECO:0000256" key="7">
    <source>
        <dbReference type="PROSITE-ProRule" id="PRU00192"/>
    </source>
</evidence>
<proteinExistence type="predicted"/>
<name>J9AB52_WUCBA</name>
<keyword evidence="4" id="KW-0677">Repeat</keyword>
<evidence type="ECO:0000256" key="4">
    <source>
        <dbReference type="ARBA" id="ARBA00022737"/>
    </source>
</evidence>
<dbReference type="InterPro" id="IPR001452">
    <property type="entry name" value="SH3_domain"/>
</dbReference>
<comment type="subcellular location">
    <subcellularLocation>
        <location evidence="1">Nucleus</location>
    </subcellularLocation>
</comment>
<dbReference type="GO" id="GO:0042981">
    <property type="term" value="P:regulation of apoptotic process"/>
    <property type="evidence" value="ECO:0007669"/>
    <property type="project" value="InterPro"/>
</dbReference>
<evidence type="ECO:0000259" key="8">
    <source>
        <dbReference type="PROSITE" id="PS50002"/>
    </source>
</evidence>
<dbReference type="InterPro" id="IPR036028">
    <property type="entry name" value="SH3-like_dom_sf"/>
</dbReference>
<reference evidence="10" key="1">
    <citation type="submission" date="2012-08" db="EMBL/GenBank/DDBJ databases">
        <title>The Genome Sequence of Wuchereria bancrofti.</title>
        <authorList>
            <person name="Nutman T.B."/>
            <person name="Fink D.L."/>
            <person name="Russ C."/>
            <person name="Young S."/>
            <person name="Zeng Q."/>
            <person name="Koehrsen M."/>
            <person name="Alvarado L."/>
            <person name="Berlin A."/>
            <person name="Chapman S.B."/>
            <person name="Chen Z."/>
            <person name="Freedman E."/>
            <person name="Gellesch M."/>
            <person name="Goldberg J."/>
            <person name="Griggs A."/>
            <person name="Gujja S."/>
            <person name="Heilman E.R."/>
            <person name="Heiman D."/>
            <person name="Hepburn T."/>
            <person name="Howarth C."/>
            <person name="Jen D."/>
            <person name="Larson L."/>
            <person name="Lewis B."/>
            <person name="Mehta T."/>
            <person name="Park D."/>
            <person name="Pearson M."/>
            <person name="Roberts A."/>
            <person name="Saif S."/>
            <person name="Shea T."/>
            <person name="Shenoy N."/>
            <person name="Sisk P."/>
            <person name="Stolte C."/>
            <person name="Sykes S."/>
            <person name="Walk T."/>
            <person name="White J."/>
            <person name="Yandava C."/>
            <person name="Haas B."/>
            <person name="Henn M.R."/>
            <person name="Nusbaum C."/>
            <person name="Birren B."/>
        </authorList>
    </citation>
    <scope>NUCLEOTIDE SEQUENCE [LARGE SCALE GENOMIC DNA]</scope>
    <source>
        <strain evidence="10">NA</strain>
    </source>
</reference>
<dbReference type="PANTHER" id="PTHR24131:SF10">
    <property type="entry name" value="ANKYRIN-REPEAT, SH3-DOMAIN, AND PROLINE-RICH-REGION CONTAINING PROTEIN, ISOFORM B"/>
    <property type="match status" value="1"/>
</dbReference>
<dbReference type="InterPro" id="IPR047163">
    <property type="entry name" value="ASPP1/2"/>
</dbReference>